<organism evidence="1 2">
    <name type="scientific">Treponema vincentii ATCC 35580</name>
    <dbReference type="NCBI Taxonomy" id="596324"/>
    <lineage>
        <taxon>Bacteria</taxon>
        <taxon>Pseudomonadati</taxon>
        <taxon>Spirochaetota</taxon>
        <taxon>Spirochaetia</taxon>
        <taxon>Spirochaetales</taxon>
        <taxon>Treponemataceae</taxon>
        <taxon>Treponema</taxon>
    </lineage>
</organism>
<evidence type="ECO:0000313" key="2">
    <source>
        <dbReference type="Proteomes" id="UP000004509"/>
    </source>
</evidence>
<dbReference type="eggNOG" id="COG1618">
    <property type="taxonomic scope" value="Bacteria"/>
</dbReference>
<sequence>MQRITTKRIFFVTGERGCGKSTFLAALMQKYALQPSGFITKREAPPESAVYMHQVVAGTARYRYTTGNKVGICPQQKPVGFAPVFDMYGVMCLKQAEESVLASLNSGCSGMGRTETAPQQVSFPAILMDELGFMEAEAEHFFRTVCALFSNPRYYIIGAVKPRGTRFLPVLEQMPEAAVFHLTLQNRDELYAQLERAQNFSAFLHTVGERQ</sequence>
<comment type="caution">
    <text evidence="1">The sequence shown here is derived from an EMBL/GenBank/DDBJ whole genome shotgun (WGS) entry which is preliminary data.</text>
</comment>
<dbReference type="STRING" id="596324.TREVI0001_1392"/>
<reference evidence="1 2" key="1">
    <citation type="submission" date="2009-07" db="EMBL/GenBank/DDBJ databases">
        <authorList>
            <person name="Madupu R."/>
            <person name="Sebastian Y."/>
            <person name="Durkin A.S."/>
            <person name="Torralba M."/>
            <person name="Methe B."/>
            <person name="Sutton G.G."/>
            <person name="Strausberg R.L."/>
            <person name="Nelson K.E."/>
        </authorList>
    </citation>
    <scope>NUCLEOTIDE SEQUENCE [LARGE SCALE GENOMIC DNA]</scope>
    <source>
        <strain evidence="1 2">ATCC 35580</strain>
    </source>
</reference>
<evidence type="ECO:0000313" key="1">
    <source>
        <dbReference type="EMBL" id="EEV20531.1"/>
    </source>
</evidence>
<dbReference type="Pfam" id="PF03266">
    <property type="entry name" value="NTPase_1"/>
    <property type="match status" value="1"/>
</dbReference>
<dbReference type="InterPro" id="IPR004948">
    <property type="entry name" value="Nuc-triphosphatase_THEP1"/>
</dbReference>
<accession>C8PPT1</accession>
<proteinExistence type="predicted"/>
<protein>
    <recommendedName>
        <fullName evidence="3">AAA+ ATPase domain-containing protein</fullName>
    </recommendedName>
</protein>
<dbReference type="SUPFAM" id="SSF52540">
    <property type="entry name" value="P-loop containing nucleoside triphosphate hydrolases"/>
    <property type="match status" value="1"/>
</dbReference>
<dbReference type="OrthoDB" id="360155at2"/>
<dbReference type="RefSeq" id="WP_006188583.1">
    <property type="nucleotide sequence ID" value="NZ_ACYH01000031.1"/>
</dbReference>
<gene>
    <name evidence="1" type="ORF">TREVI0001_1392</name>
</gene>
<dbReference type="Gene3D" id="3.40.50.300">
    <property type="entry name" value="P-loop containing nucleotide triphosphate hydrolases"/>
    <property type="match status" value="1"/>
</dbReference>
<dbReference type="EMBL" id="ACYH01000031">
    <property type="protein sequence ID" value="EEV20531.1"/>
    <property type="molecule type" value="Genomic_DNA"/>
</dbReference>
<dbReference type="AlphaFoldDB" id="C8PPT1"/>
<dbReference type="GO" id="GO:0017111">
    <property type="term" value="F:ribonucleoside triphosphate phosphatase activity"/>
    <property type="evidence" value="ECO:0007669"/>
    <property type="project" value="InterPro"/>
</dbReference>
<dbReference type="Proteomes" id="UP000004509">
    <property type="component" value="Unassembled WGS sequence"/>
</dbReference>
<name>C8PPT1_9SPIR</name>
<dbReference type="InterPro" id="IPR027417">
    <property type="entry name" value="P-loop_NTPase"/>
</dbReference>
<evidence type="ECO:0008006" key="3">
    <source>
        <dbReference type="Google" id="ProtNLM"/>
    </source>
</evidence>